<gene>
    <name evidence="2" type="ORF">ZEAMMB73_Zm00001d039976</name>
</gene>
<dbReference type="EMBL" id="CM007649">
    <property type="protein sequence ID" value="ONM30251.1"/>
    <property type="molecule type" value="Genomic_DNA"/>
</dbReference>
<evidence type="ECO:0000313" key="2">
    <source>
        <dbReference type="EMBL" id="ONM30251.1"/>
    </source>
</evidence>
<feature type="region of interest" description="Disordered" evidence="1">
    <location>
        <begin position="1"/>
        <end position="77"/>
    </location>
</feature>
<evidence type="ECO:0000256" key="1">
    <source>
        <dbReference type="SAM" id="MobiDB-lite"/>
    </source>
</evidence>
<organism evidence="2">
    <name type="scientific">Zea mays</name>
    <name type="common">Maize</name>
    <dbReference type="NCBI Taxonomy" id="4577"/>
    <lineage>
        <taxon>Eukaryota</taxon>
        <taxon>Viridiplantae</taxon>
        <taxon>Streptophyta</taxon>
        <taxon>Embryophyta</taxon>
        <taxon>Tracheophyta</taxon>
        <taxon>Spermatophyta</taxon>
        <taxon>Magnoliopsida</taxon>
        <taxon>Liliopsida</taxon>
        <taxon>Poales</taxon>
        <taxon>Poaceae</taxon>
        <taxon>PACMAD clade</taxon>
        <taxon>Panicoideae</taxon>
        <taxon>Andropogonodae</taxon>
        <taxon>Andropogoneae</taxon>
        <taxon>Tripsacinae</taxon>
        <taxon>Zea</taxon>
    </lineage>
</organism>
<protein>
    <submittedName>
        <fullName evidence="2">Uncharacterized protein</fullName>
    </submittedName>
</protein>
<dbReference type="AlphaFoldDB" id="A0A1D6MM13"/>
<reference evidence="2" key="1">
    <citation type="submission" date="2015-12" db="EMBL/GenBank/DDBJ databases">
        <title>Update maize B73 reference genome by single molecule sequencing technologies.</title>
        <authorList>
            <consortium name="Maize Genome Sequencing Project"/>
            <person name="Ware D."/>
        </authorList>
    </citation>
    <scope>NUCLEOTIDE SEQUENCE [LARGE SCALE GENOMIC DNA]</scope>
    <source>
        <tissue evidence="2">Seedling</tissue>
    </source>
</reference>
<proteinExistence type="predicted"/>
<name>A0A1D6MM13_MAIZE</name>
<feature type="non-terminal residue" evidence="2">
    <location>
        <position position="1"/>
    </location>
</feature>
<accession>A0A1D6MM13</accession>
<sequence length="106" mass="11624">PTQVGAAATRDEQSRQRPRVRRGDGCGGVRRGAEAEVADVEGGPSRLQPRRQFLLPHQHRSSQRSASAQLTGGLSDGDARCPHGGLKCWVSKLRELRECWKGLGRR</sequence>